<sequence>MFAHFRKAAILLFLFVLPLHSETIWETSIGKGLSKAKSENKPILIDLYADWCAYCKVLEKEIFPDKQVSKVLEGFVTVRLNGEEFPNLMQKYGIEGYPTILYIDKYANFHTKLTGLSSKETVLHVSKKVLANPDIETNLKNELKKNPEDQDLHFRLGSFYYQTGKPELAKIHFENILNSKSENNKKLREDSHFNLSLILTREKNWDEAVKSWKSFLKEFPKSNHTLDSELYYGLSLKEAGERKLAKKILTELKPRLTDPKDIETVDETLESIRKGF</sequence>
<evidence type="ECO:0000313" key="6">
    <source>
        <dbReference type="Proteomes" id="UP000245263"/>
    </source>
</evidence>
<dbReference type="Pfam" id="PF13174">
    <property type="entry name" value="TPR_6"/>
    <property type="match status" value="1"/>
</dbReference>
<dbReference type="InterPro" id="IPR013766">
    <property type="entry name" value="Thioredoxin_domain"/>
</dbReference>
<evidence type="ECO:0000313" key="5">
    <source>
        <dbReference type="EMBL" id="BDA79681.1"/>
    </source>
</evidence>
<dbReference type="InterPro" id="IPR019734">
    <property type="entry name" value="TPR_rpt"/>
</dbReference>
<dbReference type="PROSITE" id="PS00194">
    <property type="entry name" value="THIOREDOXIN_1"/>
    <property type="match status" value="1"/>
</dbReference>
<dbReference type="SUPFAM" id="SSF52833">
    <property type="entry name" value="Thioredoxin-like"/>
    <property type="match status" value="1"/>
</dbReference>
<dbReference type="Proteomes" id="UP000245263">
    <property type="component" value="Chromosome 1"/>
</dbReference>
<dbReference type="InterPro" id="IPR051099">
    <property type="entry name" value="AGR/TXD"/>
</dbReference>
<dbReference type="PROSITE" id="PS51352">
    <property type="entry name" value="THIOREDOXIN_2"/>
    <property type="match status" value="1"/>
</dbReference>
<dbReference type="Pfam" id="PF13899">
    <property type="entry name" value="Thioredoxin_7"/>
    <property type="match status" value="1"/>
</dbReference>
<dbReference type="InterPro" id="IPR036249">
    <property type="entry name" value="Thioredoxin-like_sf"/>
</dbReference>
<reference evidence="5 6" key="1">
    <citation type="submission" date="2021-08" db="EMBL/GenBank/DDBJ databases">
        <title>Complete genome sequence of Leptospira kobayashii strain E30.</title>
        <authorList>
            <person name="Nakao R."/>
            <person name="Nakamura S."/>
            <person name="Masuzawa T."/>
            <person name="Koizumi N."/>
        </authorList>
    </citation>
    <scope>NUCLEOTIDE SEQUENCE [LARGE SCALE GENOMIC DNA]</scope>
    <source>
        <strain evidence="5 6">E30</strain>
    </source>
</reference>
<feature type="domain" description="Thioredoxin" evidence="4">
    <location>
        <begin position="13"/>
        <end position="131"/>
    </location>
</feature>
<accession>A0ABN6KHY6</accession>
<dbReference type="InterPro" id="IPR017937">
    <property type="entry name" value="Thioredoxin_CS"/>
</dbReference>
<gene>
    <name evidence="5" type="ORF">LPTSP3_g26110</name>
</gene>
<dbReference type="PANTHER" id="PTHR15337">
    <property type="entry name" value="ANTERIOR GRADIENT PROTEIN-RELATED"/>
    <property type="match status" value="1"/>
</dbReference>
<dbReference type="InterPro" id="IPR011990">
    <property type="entry name" value="TPR-like_helical_dom_sf"/>
</dbReference>
<name>A0ABN6KHY6_9LEPT</name>
<feature type="signal peptide" evidence="3">
    <location>
        <begin position="1"/>
        <end position="21"/>
    </location>
</feature>
<dbReference type="PANTHER" id="PTHR15337:SF11">
    <property type="entry name" value="THIOREDOXIN DOMAIN-CONTAINING PROTEIN"/>
    <property type="match status" value="1"/>
</dbReference>
<dbReference type="EMBL" id="AP025028">
    <property type="protein sequence ID" value="BDA79681.1"/>
    <property type="molecule type" value="Genomic_DNA"/>
</dbReference>
<proteinExistence type="predicted"/>
<dbReference type="Gene3D" id="3.40.30.10">
    <property type="entry name" value="Glutaredoxin"/>
    <property type="match status" value="1"/>
</dbReference>
<evidence type="ECO:0000256" key="3">
    <source>
        <dbReference type="SAM" id="SignalP"/>
    </source>
</evidence>
<keyword evidence="1 3" id="KW-0732">Signal</keyword>
<organism evidence="5 6">
    <name type="scientific">Leptospira kobayashii</name>
    <dbReference type="NCBI Taxonomy" id="1917830"/>
    <lineage>
        <taxon>Bacteria</taxon>
        <taxon>Pseudomonadati</taxon>
        <taxon>Spirochaetota</taxon>
        <taxon>Spirochaetia</taxon>
        <taxon>Leptospirales</taxon>
        <taxon>Leptospiraceae</taxon>
        <taxon>Leptospira</taxon>
    </lineage>
</organism>
<feature type="chain" id="PRO_5045749129" description="Thioredoxin domain-containing protein" evidence="3">
    <location>
        <begin position="22"/>
        <end position="276"/>
    </location>
</feature>
<dbReference type="RefSeq" id="WP_109020333.1">
    <property type="nucleotide sequence ID" value="NZ_AP025028.1"/>
</dbReference>
<evidence type="ECO:0000256" key="1">
    <source>
        <dbReference type="ARBA" id="ARBA00022729"/>
    </source>
</evidence>
<dbReference type="SUPFAM" id="SSF48452">
    <property type="entry name" value="TPR-like"/>
    <property type="match status" value="1"/>
</dbReference>
<dbReference type="Gene3D" id="1.25.40.10">
    <property type="entry name" value="Tetratricopeptide repeat domain"/>
    <property type="match status" value="1"/>
</dbReference>
<keyword evidence="6" id="KW-1185">Reference proteome</keyword>
<keyword evidence="2" id="KW-0676">Redox-active center</keyword>
<protein>
    <recommendedName>
        <fullName evidence="4">Thioredoxin domain-containing protein</fullName>
    </recommendedName>
</protein>
<evidence type="ECO:0000256" key="2">
    <source>
        <dbReference type="ARBA" id="ARBA00023284"/>
    </source>
</evidence>
<evidence type="ECO:0000259" key="4">
    <source>
        <dbReference type="PROSITE" id="PS51352"/>
    </source>
</evidence>